<evidence type="ECO:0000256" key="4">
    <source>
        <dbReference type="ARBA" id="ARBA00022679"/>
    </source>
</evidence>
<comment type="similarity">
    <text evidence="2">Belongs to the CDP-glycerol glycerophosphotransferase family.</text>
</comment>
<reference evidence="7 8" key="1">
    <citation type="journal article" date="2014" name="Int. J. Syst. Evol. Microbiol.">
        <title>Description of Galbitalea soli gen. nov., sp. nov., and Frondihabitans sucicola sp. nov.</title>
        <authorList>
            <person name="Kim S.J."/>
            <person name="Lim J.M."/>
            <person name="Ahn J.H."/>
            <person name="Weon H.Y."/>
            <person name="Hamada M."/>
            <person name="Suzuki K."/>
            <person name="Ahn T.Y."/>
            <person name="Kwon S.W."/>
        </authorList>
    </citation>
    <scope>NUCLEOTIDE SEQUENCE [LARGE SCALE GENOMIC DNA]</scope>
    <source>
        <strain evidence="7 8">NBRC 108727</strain>
    </source>
</reference>
<dbReference type="InterPro" id="IPR043149">
    <property type="entry name" value="TagF_N"/>
</dbReference>
<dbReference type="SUPFAM" id="SSF53756">
    <property type="entry name" value="UDP-Glycosyltransferase/glycogen phosphorylase"/>
    <property type="match status" value="1"/>
</dbReference>
<keyword evidence="5" id="KW-0777">Teichoic acid biosynthesis</keyword>
<evidence type="ECO:0000256" key="6">
    <source>
        <dbReference type="ARBA" id="ARBA00023136"/>
    </source>
</evidence>
<dbReference type="Proteomes" id="UP000479756">
    <property type="component" value="Unassembled WGS sequence"/>
</dbReference>
<dbReference type="Pfam" id="PF04464">
    <property type="entry name" value="Glyphos_transf"/>
    <property type="match status" value="1"/>
</dbReference>
<evidence type="ECO:0000313" key="8">
    <source>
        <dbReference type="Proteomes" id="UP000479756"/>
    </source>
</evidence>
<dbReference type="GO" id="GO:0005886">
    <property type="term" value="C:plasma membrane"/>
    <property type="evidence" value="ECO:0007669"/>
    <property type="project" value="UniProtKB-SubCell"/>
</dbReference>
<dbReference type="GO" id="GO:0019350">
    <property type="term" value="P:teichoic acid biosynthetic process"/>
    <property type="evidence" value="ECO:0007669"/>
    <property type="project" value="UniProtKB-KW"/>
</dbReference>
<dbReference type="GO" id="GO:0047355">
    <property type="term" value="F:CDP-glycerol glycerophosphotransferase activity"/>
    <property type="evidence" value="ECO:0007669"/>
    <property type="project" value="InterPro"/>
</dbReference>
<protein>
    <submittedName>
        <fullName evidence="7">CDP-glycerol glycerophosphotransferase family protein</fullName>
    </submittedName>
</protein>
<dbReference type="PANTHER" id="PTHR37316">
    <property type="entry name" value="TEICHOIC ACID GLYCEROL-PHOSPHATE PRIMASE"/>
    <property type="match status" value="1"/>
</dbReference>
<evidence type="ECO:0000313" key="7">
    <source>
        <dbReference type="EMBL" id="NEM90562.1"/>
    </source>
</evidence>
<dbReference type="InterPro" id="IPR051612">
    <property type="entry name" value="Teichoic_Acid_Biosynth"/>
</dbReference>
<dbReference type="Gene3D" id="3.40.50.12580">
    <property type="match status" value="1"/>
</dbReference>
<evidence type="ECO:0000256" key="5">
    <source>
        <dbReference type="ARBA" id="ARBA00022944"/>
    </source>
</evidence>
<keyword evidence="3" id="KW-1003">Cell membrane</keyword>
<dbReference type="EMBL" id="JAAGWZ010000001">
    <property type="protein sequence ID" value="NEM90562.1"/>
    <property type="molecule type" value="Genomic_DNA"/>
</dbReference>
<sequence length="511" mass="56293">MEPAPARSTLTIDRLEVVAVPEPVILVGGPSAALTPATLSLAGTRHVLTAEIGVDGERWWARLPLLSARWGGPPLAPASGLYRLRARDAGGRRLDIDNRAPHGDPVLVEGHALIEFPESTTSLSLRFAAPLRADERGADNQSRLERGYRAWRGVPGDAVFFESYFGRNASCNPRGIDRALATLSPESTRYWSVADASVEVPEGAVAVIEGSAEWWAARASARLIVVNDWLRKRFDAKAHQTVLQTWHGTPLKRIALTRPGFRPRADLAAVRESSRWDILLAQNPFSAAALARAYQFRGPVWQEGYPRDDVLITGDAAATRRRLGIAPGARVVLYAPTWRDDRPSHVDHIDVAAFARGLGPEFVVLVRAHSRSMHPGSDLVGEGVLDVTGYPDISDLFLVAESLVTDYSSVMFDFSVTGKPMFFFAPDLDHYRDELRGFYFDLLADSPGPVVEESHELIELVRAPGSRAEEYAEKYAAWRARFNPRDDGHAGERVVRRLIAEGHLGEPRKIV</sequence>
<keyword evidence="8" id="KW-1185">Reference proteome</keyword>
<name>A0A7C9TQ89_9MICO</name>
<comment type="subcellular location">
    <subcellularLocation>
        <location evidence="1">Cell membrane</location>
        <topology evidence="1">Peripheral membrane protein</topology>
    </subcellularLocation>
</comment>
<keyword evidence="4 7" id="KW-0808">Transferase</keyword>
<proteinExistence type="inferred from homology"/>
<dbReference type="InterPro" id="IPR007554">
    <property type="entry name" value="Glycerophosphate_synth"/>
</dbReference>
<dbReference type="InterPro" id="IPR043148">
    <property type="entry name" value="TagF_C"/>
</dbReference>
<organism evidence="7 8">
    <name type="scientific">Galbitalea soli</name>
    <dbReference type="NCBI Taxonomy" id="1268042"/>
    <lineage>
        <taxon>Bacteria</taxon>
        <taxon>Bacillati</taxon>
        <taxon>Actinomycetota</taxon>
        <taxon>Actinomycetes</taxon>
        <taxon>Micrococcales</taxon>
        <taxon>Microbacteriaceae</taxon>
        <taxon>Galbitalea</taxon>
    </lineage>
</organism>
<keyword evidence="6" id="KW-0472">Membrane</keyword>
<dbReference type="Gene3D" id="3.40.50.11820">
    <property type="match status" value="1"/>
</dbReference>
<evidence type="ECO:0000256" key="1">
    <source>
        <dbReference type="ARBA" id="ARBA00004202"/>
    </source>
</evidence>
<comment type="caution">
    <text evidence="7">The sequence shown here is derived from an EMBL/GenBank/DDBJ whole genome shotgun (WGS) entry which is preliminary data.</text>
</comment>
<dbReference type="PANTHER" id="PTHR37316:SF3">
    <property type="entry name" value="TEICHOIC ACID GLYCEROL-PHOSPHATE TRANSFERASE"/>
    <property type="match status" value="1"/>
</dbReference>
<accession>A0A7C9TQ89</accession>
<evidence type="ECO:0000256" key="3">
    <source>
        <dbReference type="ARBA" id="ARBA00022475"/>
    </source>
</evidence>
<gene>
    <name evidence="7" type="ORF">G3T37_04255</name>
</gene>
<evidence type="ECO:0000256" key="2">
    <source>
        <dbReference type="ARBA" id="ARBA00010488"/>
    </source>
</evidence>
<dbReference type="AlphaFoldDB" id="A0A7C9TQ89"/>